<organism evidence="7 8">
    <name type="scientific">Nocardioides marinus</name>
    <dbReference type="NCBI Taxonomy" id="374514"/>
    <lineage>
        <taxon>Bacteria</taxon>
        <taxon>Bacillati</taxon>
        <taxon>Actinomycetota</taxon>
        <taxon>Actinomycetes</taxon>
        <taxon>Propionibacteriales</taxon>
        <taxon>Nocardioidaceae</taxon>
        <taxon>Nocardioides</taxon>
    </lineage>
</organism>
<evidence type="ECO:0000313" key="8">
    <source>
        <dbReference type="Proteomes" id="UP000537326"/>
    </source>
</evidence>
<reference evidence="7 8" key="1">
    <citation type="submission" date="2020-07" db="EMBL/GenBank/DDBJ databases">
        <title>Sequencing the genomes of 1000 actinobacteria strains.</title>
        <authorList>
            <person name="Klenk H.-P."/>
        </authorList>
    </citation>
    <scope>NUCLEOTIDE SEQUENCE [LARGE SCALE GENOMIC DNA]</scope>
    <source>
        <strain evidence="7 8">DSM 18248</strain>
    </source>
</reference>
<evidence type="ECO:0000256" key="5">
    <source>
        <dbReference type="SAM" id="MobiDB-lite"/>
    </source>
</evidence>
<feature type="region of interest" description="Disordered" evidence="5">
    <location>
        <begin position="64"/>
        <end position="101"/>
    </location>
</feature>
<keyword evidence="8" id="KW-1185">Reference proteome</keyword>
<dbReference type="EMBL" id="JACBZI010000001">
    <property type="protein sequence ID" value="NYI08553.1"/>
    <property type="molecule type" value="Genomic_DNA"/>
</dbReference>
<evidence type="ECO:0000313" key="7">
    <source>
        <dbReference type="EMBL" id="NYI08553.1"/>
    </source>
</evidence>
<feature type="domain" description="PIN" evidence="6">
    <location>
        <begin position="11"/>
        <end position="126"/>
    </location>
</feature>
<dbReference type="Proteomes" id="UP000537326">
    <property type="component" value="Unassembled WGS sequence"/>
</dbReference>
<sequence length="489" mass="54646">MAKDTDGRRLRLLIDTNIVIAHEDEDEPHTNARRAQRLVREARDLGFEVLISHGTVQDVLRADEPRRSRRRSSLNKHYTQLRPVSPDPDLRERFPPNLEDNDSSDLQILSVFATGAAIALVTEDRKMRNRAAQAGLKRVLNLDDALDWLAGLRAPELRNAAGVERVEAYQIPLRAPIFDSLRNDYPDFEGWWRDKVVDQRRTVLVLGDHDAPEGVAVLKDESDESDLADRVLKISTFKVAEGLGRARRGELLLRAVVDHAVGSGFDAAYLTVWEHHGDLIGWLGRFGFFHHGATAEGELVLAKHFVPPPGAAALAPLPHHVAYGPRSLRVERVFWVPIQDRFHSRLLPDSDEQRSLMGNEACGNAIRKAYLCRANTRQLRPGDTLGFLRTGAGTSRVTAVGVVENTLASRDPAEVAAFVTGRTVYSLREIRRMCEVGEVLAVLFRFDRRLEPPWLLDDLKQRGALNGPPQSITAATEEGTTWVREQLGG</sequence>
<keyword evidence="3" id="KW-0378">Hydrolase</keyword>
<accession>A0A7Y9YAC0</accession>
<evidence type="ECO:0000259" key="6">
    <source>
        <dbReference type="Pfam" id="PF13470"/>
    </source>
</evidence>
<dbReference type="Gene3D" id="3.40.630.30">
    <property type="match status" value="1"/>
</dbReference>
<keyword evidence="1" id="KW-0540">Nuclease</keyword>
<dbReference type="AlphaFoldDB" id="A0A7Y9YAC0"/>
<evidence type="ECO:0000256" key="4">
    <source>
        <dbReference type="ARBA" id="ARBA00022842"/>
    </source>
</evidence>
<dbReference type="GO" id="GO:0016787">
    <property type="term" value="F:hydrolase activity"/>
    <property type="evidence" value="ECO:0007669"/>
    <property type="project" value="UniProtKB-KW"/>
</dbReference>
<dbReference type="GO" id="GO:0004518">
    <property type="term" value="F:nuclease activity"/>
    <property type="evidence" value="ECO:0007669"/>
    <property type="project" value="UniProtKB-KW"/>
</dbReference>
<dbReference type="SUPFAM" id="SSF88723">
    <property type="entry name" value="PIN domain-like"/>
    <property type="match status" value="1"/>
</dbReference>
<name>A0A7Y9YAC0_9ACTN</name>
<dbReference type="InterPro" id="IPR029060">
    <property type="entry name" value="PIN-like_dom_sf"/>
</dbReference>
<dbReference type="Pfam" id="PF13470">
    <property type="entry name" value="PIN_3"/>
    <property type="match status" value="1"/>
</dbReference>
<dbReference type="GO" id="GO:0046872">
    <property type="term" value="F:metal ion binding"/>
    <property type="evidence" value="ECO:0007669"/>
    <property type="project" value="UniProtKB-KW"/>
</dbReference>
<dbReference type="InterPro" id="IPR002716">
    <property type="entry name" value="PIN_dom"/>
</dbReference>
<evidence type="ECO:0000256" key="3">
    <source>
        <dbReference type="ARBA" id="ARBA00022801"/>
    </source>
</evidence>
<comment type="caution">
    <text evidence="7">The sequence shown here is derived from an EMBL/GenBank/DDBJ whole genome shotgun (WGS) entry which is preliminary data.</text>
</comment>
<keyword evidence="4" id="KW-0460">Magnesium</keyword>
<gene>
    <name evidence="7" type="ORF">BKA05_000068</name>
</gene>
<dbReference type="SUPFAM" id="SSF55729">
    <property type="entry name" value="Acyl-CoA N-acyltransferases (Nat)"/>
    <property type="match status" value="1"/>
</dbReference>
<dbReference type="InterPro" id="IPR016181">
    <property type="entry name" value="Acyl_CoA_acyltransferase"/>
</dbReference>
<proteinExistence type="predicted"/>
<keyword evidence="2" id="KW-0479">Metal-binding</keyword>
<dbReference type="RefSeq" id="WP_179529652.1">
    <property type="nucleotide sequence ID" value="NZ_BAAAPP010000002.1"/>
</dbReference>
<protein>
    <recommendedName>
        <fullName evidence="6">PIN domain-containing protein</fullName>
    </recommendedName>
</protein>
<evidence type="ECO:0000256" key="1">
    <source>
        <dbReference type="ARBA" id="ARBA00022722"/>
    </source>
</evidence>
<evidence type="ECO:0000256" key="2">
    <source>
        <dbReference type="ARBA" id="ARBA00022723"/>
    </source>
</evidence>